<evidence type="ECO:0000313" key="2">
    <source>
        <dbReference type="Proteomes" id="UP000283458"/>
    </source>
</evidence>
<organism evidence="1 2">
    <name type="scientific">Azospirillum cavernae</name>
    <dbReference type="NCBI Taxonomy" id="2320860"/>
    <lineage>
        <taxon>Bacteria</taxon>
        <taxon>Pseudomonadati</taxon>
        <taxon>Pseudomonadota</taxon>
        <taxon>Alphaproteobacteria</taxon>
        <taxon>Rhodospirillales</taxon>
        <taxon>Azospirillaceae</taxon>
        <taxon>Azospirillum</taxon>
    </lineage>
</organism>
<dbReference type="EMBL" id="QYUL01000001">
    <property type="protein sequence ID" value="RJF84564.1"/>
    <property type="molecule type" value="Genomic_DNA"/>
</dbReference>
<reference evidence="1 2" key="1">
    <citation type="submission" date="2018-09" db="EMBL/GenBank/DDBJ databases">
        <authorList>
            <person name="Zhu H."/>
        </authorList>
    </citation>
    <scope>NUCLEOTIDE SEQUENCE [LARGE SCALE GENOMIC DNA]</scope>
    <source>
        <strain evidence="1 2">K2W22B-5</strain>
    </source>
</reference>
<comment type="caution">
    <text evidence="1">The sequence shown here is derived from an EMBL/GenBank/DDBJ whole genome shotgun (WGS) entry which is preliminary data.</text>
</comment>
<protein>
    <submittedName>
        <fullName evidence="1">Uncharacterized protein</fullName>
    </submittedName>
</protein>
<accession>A0A418W3P5</accession>
<gene>
    <name evidence="1" type="ORF">D3877_08595</name>
</gene>
<proteinExistence type="predicted"/>
<keyword evidence="2" id="KW-1185">Reference proteome</keyword>
<name>A0A418W3P5_9PROT</name>
<dbReference type="AlphaFoldDB" id="A0A418W3P5"/>
<sequence>MLRQEADDRWLYEQRDGSEHDSAHCLGIDGRIPLPRVSQIDANKLEQIQEIDQTFIKKPARQFRGGGVNPLDGENGLMNLWMKAERFGIFLVDGSAAGIVLRP</sequence>
<evidence type="ECO:0000313" key="1">
    <source>
        <dbReference type="EMBL" id="RJF84564.1"/>
    </source>
</evidence>
<dbReference type="Proteomes" id="UP000283458">
    <property type="component" value="Unassembled WGS sequence"/>
</dbReference>